<evidence type="ECO:0008006" key="3">
    <source>
        <dbReference type="Google" id="ProtNLM"/>
    </source>
</evidence>
<dbReference type="Proteomes" id="UP000799538">
    <property type="component" value="Unassembled WGS sequence"/>
</dbReference>
<accession>A0A6A6GQ01</accession>
<dbReference type="OrthoDB" id="288942at2759"/>
<dbReference type="AlphaFoldDB" id="A0A6A6GQ01"/>
<dbReference type="PANTHER" id="PTHR42085">
    <property type="entry name" value="F-BOX DOMAIN-CONTAINING PROTEIN"/>
    <property type="match status" value="1"/>
</dbReference>
<evidence type="ECO:0000313" key="2">
    <source>
        <dbReference type="Proteomes" id="UP000799538"/>
    </source>
</evidence>
<dbReference type="PANTHER" id="PTHR42085:SF2">
    <property type="entry name" value="F-BOX DOMAIN-CONTAINING PROTEIN"/>
    <property type="match status" value="1"/>
</dbReference>
<gene>
    <name evidence="1" type="ORF">BDZ85DRAFT_277629</name>
</gene>
<protein>
    <recommendedName>
        <fullName evidence="3">F-box domain-containing protein</fullName>
    </recommendedName>
</protein>
<evidence type="ECO:0000313" key="1">
    <source>
        <dbReference type="EMBL" id="KAF2227747.1"/>
    </source>
</evidence>
<keyword evidence="2" id="KW-1185">Reference proteome</keyword>
<dbReference type="EMBL" id="ML992501">
    <property type="protein sequence ID" value="KAF2227747.1"/>
    <property type="molecule type" value="Genomic_DNA"/>
</dbReference>
<organism evidence="1 2">
    <name type="scientific">Elsinoe ampelina</name>
    <dbReference type="NCBI Taxonomy" id="302913"/>
    <lineage>
        <taxon>Eukaryota</taxon>
        <taxon>Fungi</taxon>
        <taxon>Dikarya</taxon>
        <taxon>Ascomycota</taxon>
        <taxon>Pezizomycotina</taxon>
        <taxon>Dothideomycetes</taxon>
        <taxon>Dothideomycetidae</taxon>
        <taxon>Myriangiales</taxon>
        <taxon>Elsinoaceae</taxon>
        <taxon>Elsinoe</taxon>
    </lineage>
</organism>
<reference evidence="2" key="1">
    <citation type="journal article" date="2020" name="Stud. Mycol.">
        <title>101 Dothideomycetes genomes: A test case for predicting lifestyles and emergence of pathogens.</title>
        <authorList>
            <person name="Haridas S."/>
            <person name="Albert R."/>
            <person name="Binder M."/>
            <person name="Bloem J."/>
            <person name="LaButti K."/>
            <person name="Salamov A."/>
            <person name="Andreopoulos B."/>
            <person name="Baker S."/>
            <person name="Barry K."/>
            <person name="Bills G."/>
            <person name="Bluhm B."/>
            <person name="Cannon C."/>
            <person name="Castanera R."/>
            <person name="Culley D."/>
            <person name="Daum C."/>
            <person name="Ezra D."/>
            <person name="Gonzalez J."/>
            <person name="Henrissat B."/>
            <person name="Kuo A."/>
            <person name="Liang C."/>
            <person name="Lipzen A."/>
            <person name="Lutzoni F."/>
            <person name="Magnuson J."/>
            <person name="Mondo S."/>
            <person name="Nolan M."/>
            <person name="Ohm R."/>
            <person name="Pangilinan J."/>
            <person name="Park H.-J."/>
            <person name="Ramirez L."/>
            <person name="Alfaro M."/>
            <person name="Sun H."/>
            <person name="Tritt A."/>
            <person name="Yoshinaga Y."/>
            <person name="Zwiers L.-H."/>
            <person name="Turgeon B."/>
            <person name="Goodwin S."/>
            <person name="Spatafora J."/>
            <person name="Crous P."/>
            <person name="Grigoriev I."/>
        </authorList>
    </citation>
    <scope>NUCLEOTIDE SEQUENCE [LARGE SCALE GENOMIC DNA]</scope>
    <source>
        <strain evidence="2">CECT 20119</strain>
    </source>
</reference>
<proteinExistence type="predicted"/>
<sequence length="140" mass="16198">MASVHQKLEIAERRHKPASPQLESPLFGLPPELRRHIFDLVVSPTPSTKYRYPRSSIWNRPGHYVPIQRSSTLLRTCQRIYSEALPLLSQRTKLTFYITTFARRPAGALNPFKVQAWKPQKPVEVDLEVFAQLWDSGVDF</sequence>
<name>A0A6A6GQ01_9PEZI</name>
<dbReference type="InterPro" id="IPR038883">
    <property type="entry name" value="AN11006-like"/>
</dbReference>